<evidence type="ECO:0000256" key="2">
    <source>
        <dbReference type="ARBA" id="ARBA00022485"/>
    </source>
</evidence>
<keyword evidence="4 12" id="KW-0227">DNA damage</keyword>
<dbReference type="SUPFAM" id="SSF48150">
    <property type="entry name" value="DNA-glycosylase"/>
    <property type="match status" value="1"/>
</dbReference>
<keyword evidence="14" id="KW-0540">Nuclease</keyword>
<keyword evidence="2 12" id="KW-0004">4Fe-4S</keyword>
<dbReference type="HAMAP" id="MF_00942">
    <property type="entry name" value="Nth"/>
    <property type="match status" value="1"/>
</dbReference>
<dbReference type="Pfam" id="PF00633">
    <property type="entry name" value="HHH"/>
    <property type="match status" value="1"/>
</dbReference>
<evidence type="ECO:0000313" key="14">
    <source>
        <dbReference type="EMBL" id="SHF32657.1"/>
    </source>
</evidence>
<dbReference type="OrthoDB" id="9800977at2"/>
<keyword evidence="8 12" id="KW-0238">DNA-binding</keyword>
<dbReference type="InterPro" id="IPR003265">
    <property type="entry name" value="HhH-GPD_domain"/>
</dbReference>
<evidence type="ECO:0000256" key="8">
    <source>
        <dbReference type="ARBA" id="ARBA00023125"/>
    </source>
</evidence>
<dbReference type="RefSeq" id="WP_072936488.1">
    <property type="nucleotide sequence ID" value="NZ_FQUG01000014.1"/>
</dbReference>
<dbReference type="InterPro" id="IPR005759">
    <property type="entry name" value="Nth"/>
</dbReference>
<dbReference type="FunFam" id="1.10.340.30:FF:000001">
    <property type="entry name" value="Endonuclease III"/>
    <property type="match status" value="1"/>
</dbReference>
<dbReference type="Gene3D" id="1.10.1670.10">
    <property type="entry name" value="Helix-hairpin-Helix base-excision DNA repair enzymes (C-terminal)"/>
    <property type="match status" value="1"/>
</dbReference>
<evidence type="ECO:0000259" key="13">
    <source>
        <dbReference type="SMART" id="SM00478"/>
    </source>
</evidence>
<feature type="binding site" evidence="12">
    <location>
        <position position="189"/>
    </location>
    <ligand>
        <name>[4Fe-4S] cluster</name>
        <dbReference type="ChEBI" id="CHEBI:49883"/>
    </ligand>
</feature>
<dbReference type="Pfam" id="PF00730">
    <property type="entry name" value="HhH-GPD"/>
    <property type="match status" value="1"/>
</dbReference>
<dbReference type="EMBL" id="FQUG01000014">
    <property type="protein sequence ID" value="SHF32657.1"/>
    <property type="molecule type" value="Genomic_DNA"/>
</dbReference>
<dbReference type="GO" id="GO:0140078">
    <property type="term" value="F:class I DNA-(apurinic or apyrimidinic site) endonuclease activity"/>
    <property type="evidence" value="ECO:0007669"/>
    <property type="project" value="UniProtKB-EC"/>
</dbReference>
<sequence>MRMTKKIKAEIIERLSEHYAGAKPALVYRNSFELLVAVILSAQCTDKRVNITTARLFAKADSPQKILDLGLKALEEEIKDCGLYHNKAKNIYAACGILMEKYDGAVPETFEELLSLPGVGRKTANVVSSVAFNKPAIAVDTHVFRVSNRLRIAVGETPLEVEKGLQKLIPKESWSDAHHWLIWHGRNLCQSRRPKCSKCFLNDLCPSKSENVEEKK</sequence>
<evidence type="ECO:0000256" key="12">
    <source>
        <dbReference type="HAMAP-Rule" id="MF_00942"/>
    </source>
</evidence>
<feature type="binding site" evidence="12">
    <location>
        <position position="199"/>
    </location>
    <ligand>
        <name>[4Fe-4S] cluster</name>
        <dbReference type="ChEBI" id="CHEBI:49883"/>
    </ligand>
</feature>
<evidence type="ECO:0000256" key="4">
    <source>
        <dbReference type="ARBA" id="ARBA00022763"/>
    </source>
</evidence>
<evidence type="ECO:0000256" key="3">
    <source>
        <dbReference type="ARBA" id="ARBA00022723"/>
    </source>
</evidence>
<evidence type="ECO:0000256" key="6">
    <source>
        <dbReference type="ARBA" id="ARBA00023004"/>
    </source>
</evidence>
<feature type="binding site" evidence="12">
    <location>
        <position position="205"/>
    </location>
    <ligand>
        <name>[4Fe-4S] cluster</name>
        <dbReference type="ChEBI" id="CHEBI:49883"/>
    </ligand>
</feature>
<dbReference type="AlphaFoldDB" id="A0A1M5ARD0"/>
<feature type="binding site" evidence="12">
    <location>
        <position position="196"/>
    </location>
    <ligand>
        <name>[4Fe-4S] cluster</name>
        <dbReference type="ChEBI" id="CHEBI:49883"/>
    </ligand>
</feature>
<dbReference type="PANTHER" id="PTHR10359">
    <property type="entry name" value="A/G-SPECIFIC ADENINE GLYCOSYLASE/ENDONUCLEASE III"/>
    <property type="match status" value="1"/>
</dbReference>
<keyword evidence="9 12" id="KW-0234">DNA repair</keyword>
<dbReference type="EC" id="4.2.99.18" evidence="12"/>
<evidence type="ECO:0000313" key="15">
    <source>
        <dbReference type="Proteomes" id="UP000184404"/>
    </source>
</evidence>
<dbReference type="PANTHER" id="PTHR10359:SF18">
    <property type="entry name" value="ENDONUCLEASE III"/>
    <property type="match status" value="1"/>
</dbReference>
<dbReference type="STRING" id="1123243.SAMN02745190_02392"/>
<comment type="similarity">
    <text evidence="1 12">Belongs to the Nth/MutY family.</text>
</comment>
<dbReference type="GO" id="GO:0046872">
    <property type="term" value="F:metal ion binding"/>
    <property type="evidence" value="ECO:0007669"/>
    <property type="project" value="UniProtKB-KW"/>
</dbReference>
<evidence type="ECO:0000256" key="9">
    <source>
        <dbReference type="ARBA" id="ARBA00023204"/>
    </source>
</evidence>
<keyword evidence="5 12" id="KW-0378">Hydrolase</keyword>
<evidence type="ECO:0000256" key="7">
    <source>
        <dbReference type="ARBA" id="ARBA00023014"/>
    </source>
</evidence>
<proteinExistence type="inferred from homology"/>
<dbReference type="GO" id="GO:0051539">
    <property type="term" value="F:4 iron, 4 sulfur cluster binding"/>
    <property type="evidence" value="ECO:0007669"/>
    <property type="project" value="UniProtKB-UniRule"/>
</dbReference>
<dbReference type="NCBIfam" id="TIGR01083">
    <property type="entry name" value="nth"/>
    <property type="match status" value="1"/>
</dbReference>
<keyword evidence="3 12" id="KW-0479">Metal-binding</keyword>
<dbReference type="Proteomes" id="UP000184404">
    <property type="component" value="Unassembled WGS sequence"/>
</dbReference>
<evidence type="ECO:0000256" key="5">
    <source>
        <dbReference type="ARBA" id="ARBA00022801"/>
    </source>
</evidence>
<dbReference type="GO" id="GO:0019104">
    <property type="term" value="F:DNA N-glycosylase activity"/>
    <property type="evidence" value="ECO:0007669"/>
    <property type="project" value="UniProtKB-UniRule"/>
</dbReference>
<accession>A0A1M5ARD0</accession>
<keyword evidence="10 12" id="KW-0456">Lyase</keyword>
<dbReference type="InterPro" id="IPR004036">
    <property type="entry name" value="Endonuclease-III-like_CS2"/>
</dbReference>
<keyword evidence="11 12" id="KW-0326">Glycosidase</keyword>
<evidence type="ECO:0000256" key="10">
    <source>
        <dbReference type="ARBA" id="ARBA00023239"/>
    </source>
</evidence>
<reference evidence="14 15" key="1">
    <citation type="submission" date="2016-11" db="EMBL/GenBank/DDBJ databases">
        <authorList>
            <person name="Jaros S."/>
            <person name="Januszkiewicz K."/>
            <person name="Wedrychowicz H."/>
        </authorList>
    </citation>
    <scope>NUCLEOTIDE SEQUENCE [LARGE SCALE GENOMIC DNA]</scope>
    <source>
        <strain evidence="14 15">DSM 10502</strain>
    </source>
</reference>
<protein>
    <recommendedName>
        <fullName evidence="12">Endonuclease III</fullName>
        <ecNumber evidence="12">4.2.99.18</ecNumber>
    </recommendedName>
    <alternativeName>
        <fullName evidence="12">DNA-(apurinic or apyrimidinic site) lyase</fullName>
    </alternativeName>
</protein>
<name>A0A1M5ARD0_9FIRM</name>
<comment type="cofactor">
    <cofactor evidence="12">
        <name>[4Fe-4S] cluster</name>
        <dbReference type="ChEBI" id="CHEBI:49883"/>
    </cofactor>
    <text evidence="12">Binds 1 [4Fe-4S] cluster.</text>
</comment>
<evidence type="ECO:0000256" key="1">
    <source>
        <dbReference type="ARBA" id="ARBA00008343"/>
    </source>
</evidence>
<dbReference type="Gene3D" id="1.10.340.30">
    <property type="entry name" value="Hypothetical protein, domain 2"/>
    <property type="match status" value="1"/>
</dbReference>
<dbReference type="InterPro" id="IPR003651">
    <property type="entry name" value="Endonuclease3_FeS-loop_motif"/>
</dbReference>
<dbReference type="SMART" id="SM00525">
    <property type="entry name" value="FES"/>
    <property type="match status" value="1"/>
</dbReference>
<organism evidence="14 15">
    <name type="scientific">Schwartzia succinivorans DSM 10502</name>
    <dbReference type="NCBI Taxonomy" id="1123243"/>
    <lineage>
        <taxon>Bacteria</taxon>
        <taxon>Bacillati</taxon>
        <taxon>Bacillota</taxon>
        <taxon>Negativicutes</taxon>
        <taxon>Selenomonadales</taxon>
        <taxon>Selenomonadaceae</taxon>
        <taxon>Schwartzia</taxon>
    </lineage>
</organism>
<keyword evidence="15" id="KW-1185">Reference proteome</keyword>
<dbReference type="PIRSF" id="PIRSF001435">
    <property type="entry name" value="Nth"/>
    <property type="match status" value="1"/>
</dbReference>
<dbReference type="GO" id="GO:0006285">
    <property type="term" value="P:base-excision repair, AP site formation"/>
    <property type="evidence" value="ECO:0007669"/>
    <property type="project" value="TreeGrafter"/>
</dbReference>
<dbReference type="InterPro" id="IPR023170">
    <property type="entry name" value="HhH_base_excis_C"/>
</dbReference>
<feature type="domain" description="HhH-GPD" evidence="13">
    <location>
        <begin position="40"/>
        <end position="187"/>
    </location>
</feature>
<evidence type="ECO:0000256" key="11">
    <source>
        <dbReference type="ARBA" id="ARBA00023295"/>
    </source>
</evidence>
<gene>
    <name evidence="12" type="primary">nth</name>
    <name evidence="14" type="ORF">SAMN02745190_02392</name>
</gene>
<dbReference type="CDD" id="cd00056">
    <property type="entry name" value="ENDO3c"/>
    <property type="match status" value="1"/>
</dbReference>
<comment type="catalytic activity">
    <reaction evidence="12">
        <text>2'-deoxyribonucleotide-(2'-deoxyribose 5'-phosphate)-2'-deoxyribonucleotide-DNA = a 3'-end 2'-deoxyribonucleotide-(2,3-dehydro-2,3-deoxyribose 5'-phosphate)-DNA + a 5'-end 5'-phospho-2'-deoxyribonucleoside-DNA + H(+)</text>
        <dbReference type="Rhea" id="RHEA:66592"/>
        <dbReference type="Rhea" id="RHEA-COMP:13180"/>
        <dbReference type="Rhea" id="RHEA-COMP:16897"/>
        <dbReference type="Rhea" id="RHEA-COMP:17067"/>
        <dbReference type="ChEBI" id="CHEBI:15378"/>
        <dbReference type="ChEBI" id="CHEBI:136412"/>
        <dbReference type="ChEBI" id="CHEBI:157695"/>
        <dbReference type="ChEBI" id="CHEBI:167181"/>
        <dbReference type="EC" id="4.2.99.18"/>
    </reaction>
</comment>
<dbReference type="PROSITE" id="PS01155">
    <property type="entry name" value="ENDONUCLEASE_III_2"/>
    <property type="match status" value="1"/>
</dbReference>
<comment type="function">
    <text evidence="12">DNA repair enzyme that has both DNA N-glycosylase activity and AP-lyase activity. The DNA N-glycosylase activity releases various damaged pyrimidines from DNA by cleaving the N-glycosidic bond, leaving an AP (apurinic/apyrimidinic) site. The AP-lyase activity cleaves the phosphodiester bond 3' to the AP site by a beta-elimination, leaving a 3'-terminal unsaturated sugar and a product with a terminal 5'-phosphate.</text>
</comment>
<dbReference type="PROSITE" id="PS00764">
    <property type="entry name" value="ENDONUCLEASE_III_1"/>
    <property type="match status" value="1"/>
</dbReference>
<dbReference type="InterPro" id="IPR011257">
    <property type="entry name" value="DNA_glycosylase"/>
</dbReference>
<dbReference type="InterPro" id="IPR000445">
    <property type="entry name" value="HhH_motif"/>
</dbReference>
<dbReference type="SMART" id="SM00478">
    <property type="entry name" value="ENDO3c"/>
    <property type="match status" value="1"/>
</dbReference>
<keyword evidence="6 12" id="KW-0408">Iron</keyword>
<keyword evidence="7 12" id="KW-0411">Iron-sulfur</keyword>
<dbReference type="GO" id="GO:0003677">
    <property type="term" value="F:DNA binding"/>
    <property type="evidence" value="ECO:0007669"/>
    <property type="project" value="UniProtKB-UniRule"/>
</dbReference>
<keyword evidence="14" id="KW-0255">Endonuclease</keyword>
<dbReference type="InterPro" id="IPR004035">
    <property type="entry name" value="Endouclease-III_FeS-bd_BS"/>
</dbReference>
<dbReference type="FunFam" id="1.10.1670.10:FF:000001">
    <property type="entry name" value="Endonuclease III"/>
    <property type="match status" value="1"/>
</dbReference>